<comment type="caution">
    <text evidence="2">The sequence shown here is derived from an EMBL/GenBank/DDBJ whole genome shotgun (WGS) entry which is preliminary data.</text>
</comment>
<accession>A0A4R7V6D6</accession>
<keyword evidence="3" id="KW-1185">Reference proteome</keyword>
<reference evidence="2 3" key="1">
    <citation type="submission" date="2019-03" db="EMBL/GenBank/DDBJ databases">
        <title>Genomic Encyclopedia of Archaeal and Bacterial Type Strains, Phase II (KMG-II): from individual species to whole genera.</title>
        <authorList>
            <person name="Goeker M."/>
        </authorList>
    </citation>
    <scope>NUCLEOTIDE SEQUENCE [LARGE SCALE GENOMIC DNA]</scope>
    <source>
        <strain evidence="2 3">DSM 45499</strain>
    </source>
</reference>
<dbReference type="EMBL" id="SOCP01000015">
    <property type="protein sequence ID" value="TDV43585.1"/>
    <property type="molecule type" value="Genomic_DNA"/>
</dbReference>
<evidence type="ECO:0000256" key="1">
    <source>
        <dbReference type="SAM" id="Phobius"/>
    </source>
</evidence>
<evidence type="ECO:0000313" key="2">
    <source>
        <dbReference type="EMBL" id="TDV43585.1"/>
    </source>
</evidence>
<gene>
    <name evidence="2" type="ORF">CLV71_11547</name>
</gene>
<feature type="transmembrane region" description="Helical" evidence="1">
    <location>
        <begin position="332"/>
        <end position="353"/>
    </location>
</feature>
<evidence type="ECO:0000313" key="3">
    <source>
        <dbReference type="Proteomes" id="UP000294927"/>
    </source>
</evidence>
<dbReference type="OrthoDB" id="3341722at2"/>
<dbReference type="Proteomes" id="UP000294927">
    <property type="component" value="Unassembled WGS sequence"/>
</dbReference>
<keyword evidence="1" id="KW-0472">Membrane</keyword>
<proteinExistence type="predicted"/>
<protein>
    <submittedName>
        <fullName evidence="2">Uncharacterized protein</fullName>
    </submittedName>
</protein>
<dbReference type="AlphaFoldDB" id="A0A4R7V6D6"/>
<keyword evidence="1" id="KW-0812">Transmembrane</keyword>
<keyword evidence="1" id="KW-1133">Transmembrane helix</keyword>
<organism evidence="2 3">
    <name type="scientific">Actinophytocola oryzae</name>
    <dbReference type="NCBI Taxonomy" id="502181"/>
    <lineage>
        <taxon>Bacteria</taxon>
        <taxon>Bacillati</taxon>
        <taxon>Actinomycetota</taxon>
        <taxon>Actinomycetes</taxon>
        <taxon>Pseudonocardiales</taxon>
        <taxon>Pseudonocardiaceae</taxon>
    </lineage>
</organism>
<name>A0A4R7V6D6_9PSEU</name>
<sequence length="445" mass="46961">MTGRWRGLRWVFLGAAVVLVVVFLLSQTQGDVDVSYARSPSGKDAVREGDAGEWSGVGLPSVEEMTAMVRRDRVVRLPGSVAYWDTGRVERAIGGADIRILVAPPGLSDRQQDQVRDVEAATIRILGLDVSGSVYGAAPDDLASWRGVFATGDVTGLLLSLVASERKESAPPEVDLFSWRVPSAGEVAPVVADLRAGGVHVAAGATLGGLPGGADTAFGGRRPLVAAFPVQPFGQPVAEYGPALVKAFPGVPVVVMYGDWVAYYGPFAGDFAEVVGAGFYARFGSRLSTYAYPQGAVLGTYLNSVTDVRFAGLFDRPLPYQPYDPLRVALPALPWLFGLCVLVFLVLSVRSVLGSKAPPRRPPGRLAGLTTLAVELSSLSHAPGLTRALGRLEAARSALAEGLPDRHVAGLLSDAQRDLDSVARGLGRAEYRPVNYLAGGVSWRG</sequence>